<dbReference type="Proteomes" id="UP000019462">
    <property type="component" value="Unassembled WGS sequence"/>
</dbReference>
<dbReference type="EMBL" id="AWNI01000008">
    <property type="protein sequence ID" value="ETS63521.1"/>
    <property type="molecule type" value="Genomic_DNA"/>
</dbReference>
<comment type="caution">
    <text evidence="1">The sequence shown here is derived from an EMBL/GenBank/DDBJ whole genome shotgun (WGS) entry which is preliminary data.</text>
</comment>
<evidence type="ECO:0000313" key="2">
    <source>
        <dbReference type="Proteomes" id="UP000019462"/>
    </source>
</evidence>
<keyword evidence="2" id="KW-1185">Reference proteome</keyword>
<dbReference type="AlphaFoldDB" id="W3VRU5"/>
<dbReference type="HOGENOM" id="CLU_2455670_0_0_1"/>
<sequence>MSSSDQAIFPSALLFDSSKDSGHTHNGGIVTPLAATASTAPPSAYQLRFLAAKTRKALDISVQCYIPDQSGACLHLSDSPPHPAPNHPH</sequence>
<gene>
    <name evidence="1" type="ORF">PaG_01813</name>
</gene>
<name>W3VRU5_MOEAP</name>
<evidence type="ECO:0000313" key="1">
    <source>
        <dbReference type="EMBL" id="ETS63521.1"/>
    </source>
</evidence>
<accession>W3VRU5</accession>
<protein>
    <submittedName>
        <fullName evidence="1">Uncharacterized protein</fullName>
    </submittedName>
</protein>
<proteinExistence type="predicted"/>
<reference evidence="1 2" key="1">
    <citation type="journal article" date="2014" name="Genome Announc.">
        <title>Genome sequence of the basidiomycetous fungus Pseudozyma aphidis DSM70725, an efficient producer of biosurfactant mannosylerythritol lipids.</title>
        <authorList>
            <person name="Lorenz S."/>
            <person name="Guenther M."/>
            <person name="Grumaz C."/>
            <person name="Rupp S."/>
            <person name="Zibek S."/>
            <person name="Sohn K."/>
        </authorList>
    </citation>
    <scope>NUCLEOTIDE SEQUENCE [LARGE SCALE GENOMIC DNA]</scope>
    <source>
        <strain evidence="2">ATCC 32657 / CBS 517.83 / DSM 70725 / JCM 10318 / NBRC 10182 / NRRL Y-7954 / St-0401</strain>
    </source>
</reference>
<organism evidence="1 2">
    <name type="scientific">Moesziomyces aphidis</name>
    <name type="common">Pseudozyma aphidis</name>
    <dbReference type="NCBI Taxonomy" id="84754"/>
    <lineage>
        <taxon>Eukaryota</taxon>
        <taxon>Fungi</taxon>
        <taxon>Dikarya</taxon>
        <taxon>Basidiomycota</taxon>
        <taxon>Ustilaginomycotina</taxon>
        <taxon>Ustilaginomycetes</taxon>
        <taxon>Ustilaginales</taxon>
        <taxon>Ustilaginaceae</taxon>
        <taxon>Moesziomyces</taxon>
    </lineage>
</organism>